<gene>
    <name evidence="1" type="ORF">rCG_30853</name>
</gene>
<accession>A6ISN6</accession>
<name>A6ISN6_RAT</name>
<dbReference type="Proteomes" id="UP000234681">
    <property type="component" value="Chromosome 5"/>
</dbReference>
<reference evidence="2" key="1">
    <citation type="submission" date="2005-09" db="EMBL/GenBank/DDBJ databases">
        <authorList>
            <person name="Mural R.J."/>
            <person name="Li P.W."/>
            <person name="Adams M.D."/>
            <person name="Amanatides P.G."/>
            <person name="Baden-Tillson H."/>
            <person name="Barnstead M."/>
            <person name="Chin S.H."/>
            <person name="Dew I."/>
            <person name="Evans C.A."/>
            <person name="Ferriera S."/>
            <person name="Flanigan M."/>
            <person name="Fosler C."/>
            <person name="Glodek A."/>
            <person name="Gu Z."/>
            <person name="Holt R.A."/>
            <person name="Jennings D."/>
            <person name="Kraft C.L."/>
            <person name="Lu F."/>
            <person name="Nguyen T."/>
            <person name="Nusskern D.R."/>
            <person name="Pfannkoch C.M."/>
            <person name="Sitter C."/>
            <person name="Sutton G.G."/>
            <person name="Venter J.C."/>
            <person name="Wang Z."/>
            <person name="Woodage T."/>
            <person name="Zheng X.H."/>
            <person name="Zhong F."/>
        </authorList>
    </citation>
    <scope>NUCLEOTIDE SEQUENCE [LARGE SCALE GENOMIC DNA]</scope>
    <source>
        <strain>BN</strain>
        <strain evidence="2">Sprague-Dawley</strain>
    </source>
</reference>
<organism evidence="1 2">
    <name type="scientific">Rattus norvegicus</name>
    <name type="common">Rat</name>
    <dbReference type="NCBI Taxonomy" id="10116"/>
    <lineage>
        <taxon>Eukaryota</taxon>
        <taxon>Metazoa</taxon>
        <taxon>Chordata</taxon>
        <taxon>Craniata</taxon>
        <taxon>Vertebrata</taxon>
        <taxon>Euteleostomi</taxon>
        <taxon>Mammalia</taxon>
        <taxon>Eutheria</taxon>
        <taxon>Euarchontoglires</taxon>
        <taxon>Glires</taxon>
        <taxon>Rodentia</taxon>
        <taxon>Myomorpha</taxon>
        <taxon>Muroidea</taxon>
        <taxon>Muridae</taxon>
        <taxon>Murinae</taxon>
        <taxon>Rattus</taxon>
    </lineage>
</organism>
<dbReference type="AlphaFoldDB" id="A6ISN6"/>
<evidence type="ECO:0000313" key="1">
    <source>
        <dbReference type="EMBL" id="EDL80587.1"/>
    </source>
</evidence>
<proteinExistence type="predicted"/>
<protein>
    <submittedName>
        <fullName evidence="1">RCG30853</fullName>
    </submittedName>
</protein>
<sequence>MWERLSPQDSVMLIWPLHSLQLRSRNINLYLSKEFQITDMIGLWRE</sequence>
<evidence type="ECO:0000313" key="2">
    <source>
        <dbReference type="Proteomes" id="UP000234681"/>
    </source>
</evidence>
<dbReference type="EMBL" id="CH473968">
    <property type="protein sequence ID" value="EDL80587.1"/>
    <property type="molecule type" value="Genomic_DNA"/>
</dbReference>